<dbReference type="InterPro" id="IPR042171">
    <property type="entry name" value="Acyl-CoA_hotdog"/>
</dbReference>
<keyword evidence="5" id="KW-1185">Reference proteome</keyword>
<gene>
    <name evidence="3" type="ORF">B0181_02390</name>
    <name evidence="4" type="ORF">NCTC10293_00063</name>
</gene>
<evidence type="ECO:0000313" key="5">
    <source>
        <dbReference type="Proteomes" id="UP000190435"/>
    </source>
</evidence>
<proteinExistence type="predicted"/>
<dbReference type="OrthoDB" id="1413770at2"/>
<dbReference type="AlphaFoldDB" id="A0A1T0A8F9"/>
<reference evidence="3 5" key="1">
    <citation type="submission" date="2017-02" db="EMBL/GenBank/DDBJ databases">
        <title>Draft genome sequence of Moraxella caviae CCUG 355 type strain.</title>
        <authorList>
            <person name="Engstrom-Jakobsson H."/>
            <person name="Salva-Serra F."/>
            <person name="Thorell K."/>
            <person name="Gonzales-Siles L."/>
            <person name="Karlsson R."/>
            <person name="Boulund F."/>
            <person name="Engstrand L."/>
            <person name="Moore E."/>
        </authorList>
    </citation>
    <scope>NUCLEOTIDE SEQUENCE [LARGE SCALE GENOMIC DNA]</scope>
    <source>
        <strain evidence="3 5">CCUG 355</strain>
    </source>
</reference>
<organism evidence="3 5">
    <name type="scientific">Moraxella caviae</name>
    <dbReference type="NCBI Taxonomy" id="34060"/>
    <lineage>
        <taxon>Bacteria</taxon>
        <taxon>Pseudomonadati</taxon>
        <taxon>Pseudomonadota</taxon>
        <taxon>Gammaproteobacteria</taxon>
        <taxon>Moraxellales</taxon>
        <taxon>Moraxellaceae</taxon>
        <taxon>Moraxella</taxon>
    </lineage>
</organism>
<dbReference type="Gene3D" id="2.40.160.210">
    <property type="entry name" value="Acyl-CoA thioesterase, double hotdog domain"/>
    <property type="match status" value="1"/>
</dbReference>
<dbReference type="Proteomes" id="UP000255279">
    <property type="component" value="Unassembled WGS sequence"/>
</dbReference>
<dbReference type="EMBL" id="UGQE01000001">
    <property type="protein sequence ID" value="STZ09753.1"/>
    <property type="molecule type" value="Genomic_DNA"/>
</dbReference>
<evidence type="ECO:0000313" key="3">
    <source>
        <dbReference type="EMBL" id="OOR91899.1"/>
    </source>
</evidence>
<dbReference type="Pfam" id="PF20789">
    <property type="entry name" value="4HBT_3C"/>
    <property type="match status" value="1"/>
</dbReference>
<dbReference type="EMBL" id="MUXU01000018">
    <property type="protein sequence ID" value="OOR91899.1"/>
    <property type="molecule type" value="Genomic_DNA"/>
</dbReference>
<evidence type="ECO:0000259" key="2">
    <source>
        <dbReference type="Pfam" id="PF20789"/>
    </source>
</evidence>
<evidence type="ECO:0000313" key="4">
    <source>
        <dbReference type="EMBL" id="STZ09753.1"/>
    </source>
</evidence>
<evidence type="ECO:0000313" key="6">
    <source>
        <dbReference type="Proteomes" id="UP000255279"/>
    </source>
</evidence>
<dbReference type="InterPro" id="IPR049449">
    <property type="entry name" value="TesB_ACOT8-like_N"/>
</dbReference>
<dbReference type="InterPro" id="IPR049450">
    <property type="entry name" value="ACOT8-like_C"/>
</dbReference>
<reference evidence="4 6" key="2">
    <citation type="submission" date="2018-06" db="EMBL/GenBank/DDBJ databases">
        <authorList>
            <consortium name="Pathogen Informatics"/>
            <person name="Doyle S."/>
        </authorList>
    </citation>
    <scope>NUCLEOTIDE SEQUENCE [LARGE SCALE GENOMIC DNA]</scope>
    <source>
        <strain evidence="4 6">NCTC10293</strain>
    </source>
</reference>
<name>A0A1T0A8F9_9GAMM</name>
<protein>
    <submittedName>
        <fullName evidence="3">Thioesterase</fullName>
    </submittedName>
</protein>
<sequence>MAGSYYVLKSREQTDDGVVAIYDCTIHAQGAWNPNEQHMAPVAGVICAELDAFSPRDDVRIARISFDIFGLIHFGEFSITTKTIRAGRTIELIESVMQTQGKTCVVARAWRLQTSDTKVVAGLENTAITPPDDMPDWDGMAAWPGGYIRSIRAKTDINRRAGKGVVWLTNELDMAHDSSGQALPVSDFVRLMGMVDTANGIVPRATPDKGKWAFPNVDLQIHLLRIPKGRWLGLETIQQIGDDGIGLTSSVLHDEQGVFGHSEQILTVRQLD</sequence>
<dbReference type="Pfam" id="PF13622">
    <property type="entry name" value="4HBT_3"/>
    <property type="match status" value="1"/>
</dbReference>
<dbReference type="STRING" id="34060.B0181_02390"/>
<accession>A0A1T0A8F9</accession>
<feature type="domain" description="Acyl-CoA thioesterase-like N-terminal HotDog" evidence="1">
    <location>
        <begin position="30"/>
        <end position="111"/>
    </location>
</feature>
<feature type="domain" description="Acyl-CoA thioesterase-like C-terminal" evidence="2">
    <location>
        <begin position="132"/>
        <end position="268"/>
    </location>
</feature>
<dbReference type="RefSeq" id="WP_078275889.1">
    <property type="nucleotide sequence ID" value="NZ_MUXU01000018.1"/>
</dbReference>
<evidence type="ECO:0000259" key="1">
    <source>
        <dbReference type="Pfam" id="PF13622"/>
    </source>
</evidence>
<dbReference type="Proteomes" id="UP000190435">
    <property type="component" value="Unassembled WGS sequence"/>
</dbReference>